<gene>
    <name evidence="1" type="ORF">HERILL_LOCUS4489</name>
</gene>
<evidence type="ECO:0000313" key="1">
    <source>
        <dbReference type="EMBL" id="CAD7081380.1"/>
    </source>
</evidence>
<dbReference type="Proteomes" id="UP000594454">
    <property type="component" value="Chromosome 2"/>
</dbReference>
<protein>
    <submittedName>
        <fullName evidence="1">Uncharacterized protein</fullName>
    </submittedName>
</protein>
<sequence length="171" mass="20238">MTDDERREVFEAYWNLGDTAKQKEFIHNCTTEIKPKYRYVPEGGQRPRRNHNAALFFNPGDRCIRVCKKFFRNTLSVNDRPIRTFFAKRDKVEVCAMAEDRRENHGNQPKMSEAVRNIIKDHINRIPKIEIHYIRKNTTKHYIQGGRITDVCNDYVSERNNVTFTNFNSPG</sequence>
<dbReference type="PANTHER" id="PTHR10773:SF19">
    <property type="match status" value="1"/>
</dbReference>
<organism evidence="1 2">
    <name type="scientific">Hermetia illucens</name>
    <name type="common">Black soldier fly</name>
    <dbReference type="NCBI Taxonomy" id="343691"/>
    <lineage>
        <taxon>Eukaryota</taxon>
        <taxon>Metazoa</taxon>
        <taxon>Ecdysozoa</taxon>
        <taxon>Arthropoda</taxon>
        <taxon>Hexapoda</taxon>
        <taxon>Insecta</taxon>
        <taxon>Pterygota</taxon>
        <taxon>Neoptera</taxon>
        <taxon>Endopterygota</taxon>
        <taxon>Diptera</taxon>
        <taxon>Brachycera</taxon>
        <taxon>Stratiomyomorpha</taxon>
        <taxon>Stratiomyidae</taxon>
        <taxon>Hermetiinae</taxon>
        <taxon>Hermetia</taxon>
    </lineage>
</organism>
<keyword evidence="2" id="KW-1185">Reference proteome</keyword>
<name>A0A7R8UI99_HERIL</name>
<dbReference type="PANTHER" id="PTHR10773">
    <property type="entry name" value="DNA-DIRECTED RNA POLYMERASES I, II, AND III SUBUNIT RPABC2"/>
    <property type="match status" value="1"/>
</dbReference>
<reference evidence="1 2" key="1">
    <citation type="submission" date="2020-11" db="EMBL/GenBank/DDBJ databases">
        <authorList>
            <person name="Wallbank WR R."/>
            <person name="Pardo Diaz C."/>
            <person name="Kozak K."/>
            <person name="Martin S."/>
            <person name="Jiggins C."/>
            <person name="Moest M."/>
            <person name="Warren A I."/>
            <person name="Generalovic N T."/>
            <person name="Byers J.R.P. K."/>
            <person name="Montejo-Kovacevich G."/>
            <person name="Yen C E."/>
        </authorList>
    </citation>
    <scope>NUCLEOTIDE SEQUENCE [LARGE SCALE GENOMIC DNA]</scope>
</reference>
<proteinExistence type="predicted"/>
<dbReference type="InParanoid" id="A0A7R8UI99"/>
<dbReference type="EMBL" id="LR899010">
    <property type="protein sequence ID" value="CAD7081380.1"/>
    <property type="molecule type" value="Genomic_DNA"/>
</dbReference>
<dbReference type="AlphaFoldDB" id="A0A7R8UI99"/>
<evidence type="ECO:0000313" key="2">
    <source>
        <dbReference type="Proteomes" id="UP000594454"/>
    </source>
</evidence>
<accession>A0A7R8UI99</accession>